<name>A0A8T3UYS6_9ARCH</name>
<proteinExistence type="predicted"/>
<comment type="caution">
    <text evidence="2">The sequence shown here is derived from an EMBL/GenBank/DDBJ whole genome shotgun (WGS) entry which is preliminary data.</text>
</comment>
<feature type="transmembrane region" description="Helical" evidence="1">
    <location>
        <begin position="7"/>
        <end position="29"/>
    </location>
</feature>
<dbReference type="EMBL" id="JADFAR010000022">
    <property type="protein sequence ID" value="MBE5728577.1"/>
    <property type="molecule type" value="Genomic_DNA"/>
</dbReference>
<dbReference type="Proteomes" id="UP000718571">
    <property type="component" value="Unassembled WGS sequence"/>
</dbReference>
<keyword evidence="1" id="KW-0812">Transmembrane</keyword>
<gene>
    <name evidence="2" type="ORF">IHE51_01835</name>
</gene>
<keyword evidence="1" id="KW-0472">Membrane</keyword>
<organism evidence="2 3">
    <name type="scientific">Candidatus Acidifodinimicrobium mancum</name>
    <dbReference type="NCBI Taxonomy" id="2898728"/>
    <lineage>
        <taxon>Archaea</taxon>
        <taxon>Candidatus Parvarchaeota</taxon>
        <taxon>Candidatus Acidifodinimicrobiaceae</taxon>
        <taxon>Candidatus Acidifodinimicrobium</taxon>
    </lineage>
</organism>
<protein>
    <recommendedName>
        <fullName evidence="4">DUF929 domain-containing protein</fullName>
    </recommendedName>
</protein>
<sequence>MISKLRFIALVIILAVIIIMLVFLLKIFITPPATHSLNQSEVSIIYENCTACSNKIPASFSYILSEFGYSPYVYNESFGNAQGDSVISSNLVTTLPSIVVPPSVFSSSNSLLSLISSLIYSNILTFNQNSNRLVLNTPFAAGLFGPLNFYSILQNSTQTSVPINITKVYNIQNQSSFKSELINPVDPIIIQNQSSMNYSKIFYVYGSSPFSSLESVIFRDTLENFGNFSNNVTAYSGEVSVTSNESLGPQIGYLLPQNGYKSGYFSIYFYNISSISDPYVRDLILEFDQNAVSSGSPYGNFVPFIDIGGKYVMVSSQLKPTIFNGMDLQQIEDKIASNQTIGSAFNDSIYLLDSMLCSVSKNSASVCSNPVVIRYESKVLS</sequence>
<evidence type="ECO:0000313" key="3">
    <source>
        <dbReference type="Proteomes" id="UP000718571"/>
    </source>
</evidence>
<dbReference type="AlphaFoldDB" id="A0A8T3UYS6"/>
<evidence type="ECO:0008006" key="4">
    <source>
        <dbReference type="Google" id="ProtNLM"/>
    </source>
</evidence>
<accession>A0A8T3UYS6</accession>
<reference evidence="2 3" key="1">
    <citation type="submission" date="2020-09" db="EMBL/GenBank/DDBJ databases">
        <title>Genomic characterization of a novel Parvarchaeota family in acid mine drainage sediments.</title>
        <authorList>
            <person name="Luo Z.-H."/>
        </authorList>
    </citation>
    <scope>NUCLEOTIDE SEQUENCE [LARGE SCALE GENOMIC DNA]</scope>
    <source>
        <strain evidence="2">MAS1_bins.189</strain>
    </source>
</reference>
<keyword evidence="1" id="KW-1133">Transmembrane helix</keyword>
<evidence type="ECO:0000313" key="2">
    <source>
        <dbReference type="EMBL" id="MBE5728577.1"/>
    </source>
</evidence>
<evidence type="ECO:0000256" key="1">
    <source>
        <dbReference type="SAM" id="Phobius"/>
    </source>
</evidence>